<dbReference type="Proteomes" id="UP000299102">
    <property type="component" value="Unassembled WGS sequence"/>
</dbReference>
<sequence length="200" mass="22632">MVARCRSVIACAWAGGRRRAVTYPNKLYLSPTNSSCYVRTYSDCLYIHRVRCTVRSEVFNGCEGGYEVHWCDVVGERGIYNIEPTSHIEMLGSCRFYKVRCDDNSRSVRSPVWDLEAAKEAGENQPSTSARRLLDSIGPPKYTIHRFLNSLGVKNYVVTTSPNSYVYNSQYARVHNDQHSIRNLHPAENFALVQDNSGPA</sequence>
<gene>
    <name evidence="1" type="ORF">EVAR_97536_1</name>
</gene>
<dbReference type="EMBL" id="BGZK01000594">
    <property type="protein sequence ID" value="GBP52066.1"/>
    <property type="molecule type" value="Genomic_DNA"/>
</dbReference>
<evidence type="ECO:0000313" key="2">
    <source>
        <dbReference type="Proteomes" id="UP000299102"/>
    </source>
</evidence>
<name>A0A4C1WKT6_EUMVA</name>
<proteinExistence type="predicted"/>
<protein>
    <submittedName>
        <fullName evidence="1">Uncharacterized protein</fullName>
    </submittedName>
</protein>
<organism evidence="1 2">
    <name type="scientific">Eumeta variegata</name>
    <name type="common">Bagworm moth</name>
    <name type="synonym">Eumeta japonica</name>
    <dbReference type="NCBI Taxonomy" id="151549"/>
    <lineage>
        <taxon>Eukaryota</taxon>
        <taxon>Metazoa</taxon>
        <taxon>Ecdysozoa</taxon>
        <taxon>Arthropoda</taxon>
        <taxon>Hexapoda</taxon>
        <taxon>Insecta</taxon>
        <taxon>Pterygota</taxon>
        <taxon>Neoptera</taxon>
        <taxon>Endopterygota</taxon>
        <taxon>Lepidoptera</taxon>
        <taxon>Glossata</taxon>
        <taxon>Ditrysia</taxon>
        <taxon>Tineoidea</taxon>
        <taxon>Psychidae</taxon>
        <taxon>Oiketicinae</taxon>
        <taxon>Eumeta</taxon>
    </lineage>
</organism>
<dbReference type="AlphaFoldDB" id="A0A4C1WKT6"/>
<reference evidence="1 2" key="1">
    <citation type="journal article" date="2019" name="Commun. Biol.">
        <title>The bagworm genome reveals a unique fibroin gene that provides high tensile strength.</title>
        <authorList>
            <person name="Kono N."/>
            <person name="Nakamura H."/>
            <person name="Ohtoshi R."/>
            <person name="Tomita M."/>
            <person name="Numata K."/>
            <person name="Arakawa K."/>
        </authorList>
    </citation>
    <scope>NUCLEOTIDE SEQUENCE [LARGE SCALE GENOMIC DNA]</scope>
</reference>
<accession>A0A4C1WKT6</accession>
<keyword evidence="2" id="KW-1185">Reference proteome</keyword>
<evidence type="ECO:0000313" key="1">
    <source>
        <dbReference type="EMBL" id="GBP52066.1"/>
    </source>
</evidence>
<comment type="caution">
    <text evidence="1">The sequence shown here is derived from an EMBL/GenBank/DDBJ whole genome shotgun (WGS) entry which is preliminary data.</text>
</comment>